<dbReference type="AlphaFoldDB" id="A0AAW0IQ40"/>
<dbReference type="Proteomes" id="UP001488838">
    <property type="component" value="Unassembled WGS sequence"/>
</dbReference>
<proteinExistence type="predicted"/>
<gene>
    <name evidence="1" type="ORF">U0070_022170</name>
</gene>
<dbReference type="SUPFAM" id="SSF101420">
    <property type="entry name" value="C-terminal domain of Ku80"/>
    <property type="match status" value="1"/>
</dbReference>
<dbReference type="InterPro" id="IPR036494">
    <property type="entry name" value="Ku_C_sf"/>
</dbReference>
<dbReference type="Gene3D" id="1.25.40.240">
    <property type="entry name" value="Ku, C-terminal domain"/>
    <property type="match status" value="1"/>
</dbReference>
<sequence>MTQSPHDPKASCQGPRTGRRRPAVWIDCLNIIHEEGPAAKKCKTEKEETHISISSLAEGNVTKVGSVNPVENFRVLVRQKIISFQEGKWHATLSVFKRK</sequence>
<evidence type="ECO:0000313" key="1">
    <source>
        <dbReference type="EMBL" id="KAK7816231.1"/>
    </source>
</evidence>
<reference evidence="1 2" key="1">
    <citation type="journal article" date="2023" name="bioRxiv">
        <title>Conserved and derived expression patterns and positive selection on dental genes reveal complex evolutionary context of ever-growing rodent molars.</title>
        <authorList>
            <person name="Calamari Z.T."/>
            <person name="Song A."/>
            <person name="Cohen E."/>
            <person name="Akter M."/>
            <person name="Roy R.D."/>
            <person name="Hallikas O."/>
            <person name="Christensen M.M."/>
            <person name="Li P."/>
            <person name="Marangoni P."/>
            <person name="Jernvall J."/>
            <person name="Klein O.D."/>
        </authorList>
    </citation>
    <scope>NUCLEOTIDE SEQUENCE [LARGE SCALE GENOMIC DNA]</scope>
    <source>
        <strain evidence="1">V071</strain>
    </source>
</reference>
<keyword evidence="2" id="KW-1185">Reference proteome</keyword>
<organism evidence="1 2">
    <name type="scientific">Myodes glareolus</name>
    <name type="common">Bank vole</name>
    <name type="synonym">Clethrionomys glareolus</name>
    <dbReference type="NCBI Taxonomy" id="447135"/>
    <lineage>
        <taxon>Eukaryota</taxon>
        <taxon>Metazoa</taxon>
        <taxon>Chordata</taxon>
        <taxon>Craniata</taxon>
        <taxon>Vertebrata</taxon>
        <taxon>Euteleostomi</taxon>
        <taxon>Mammalia</taxon>
        <taxon>Eutheria</taxon>
        <taxon>Euarchontoglires</taxon>
        <taxon>Glires</taxon>
        <taxon>Rodentia</taxon>
        <taxon>Myomorpha</taxon>
        <taxon>Muroidea</taxon>
        <taxon>Cricetidae</taxon>
        <taxon>Arvicolinae</taxon>
        <taxon>Myodes</taxon>
    </lineage>
</organism>
<accession>A0AAW0IQ40</accession>
<protein>
    <submittedName>
        <fullName evidence="1">Uncharacterized protein</fullName>
    </submittedName>
</protein>
<name>A0AAW0IQ40_MYOGA</name>
<comment type="caution">
    <text evidence="1">The sequence shown here is derived from an EMBL/GenBank/DDBJ whole genome shotgun (WGS) entry which is preliminary data.</text>
</comment>
<evidence type="ECO:0000313" key="2">
    <source>
        <dbReference type="Proteomes" id="UP001488838"/>
    </source>
</evidence>
<dbReference type="EMBL" id="JBBHLL010000104">
    <property type="protein sequence ID" value="KAK7816231.1"/>
    <property type="molecule type" value="Genomic_DNA"/>
</dbReference>